<dbReference type="NCBIfam" id="NF009102">
    <property type="entry name" value="PRK12446.1"/>
    <property type="match status" value="1"/>
</dbReference>
<comment type="function">
    <text evidence="10">Cell wall formation. Catalyzes the transfer of a GlcNAc subunit on undecaprenyl-pyrophosphoryl-MurNAc-pentapeptide (lipid intermediate I) to form undecaprenyl-pyrophosphoryl-MurNAc-(pentapeptide)GlcNAc (lipid intermediate II).</text>
</comment>
<dbReference type="PANTHER" id="PTHR21015">
    <property type="entry name" value="UDP-N-ACETYLGLUCOSAMINE--N-ACETYLMURAMYL-(PENTAPEPTIDE) PYROPHOSPHORYL-UNDECAPRENOL N-ACETYLGLUCOSAMINE TRANSFERASE 1"/>
    <property type="match status" value="1"/>
</dbReference>
<dbReference type="CDD" id="cd03785">
    <property type="entry name" value="GT28_MurG"/>
    <property type="match status" value="1"/>
</dbReference>
<keyword evidence="7 10" id="KW-0472">Membrane</keyword>
<dbReference type="UniPathway" id="UPA00219"/>
<dbReference type="GO" id="GO:0050511">
    <property type="term" value="F:undecaprenyldiphospho-muramoylpentapeptide beta-N-acetylglucosaminyltransferase activity"/>
    <property type="evidence" value="ECO:0007669"/>
    <property type="project" value="UniProtKB-UniRule"/>
</dbReference>
<keyword evidence="5 10" id="KW-0133">Cell shape</keyword>
<evidence type="ECO:0000256" key="7">
    <source>
        <dbReference type="ARBA" id="ARBA00023136"/>
    </source>
</evidence>
<evidence type="ECO:0000313" key="13">
    <source>
        <dbReference type="EMBL" id="RCW42055.1"/>
    </source>
</evidence>
<evidence type="ECO:0000256" key="3">
    <source>
        <dbReference type="ARBA" id="ARBA00022676"/>
    </source>
</evidence>
<comment type="caution">
    <text evidence="10">Lacks conserved residue(s) required for the propagation of feature annotation.</text>
</comment>
<dbReference type="HAMAP" id="MF_00033">
    <property type="entry name" value="MurG"/>
    <property type="match status" value="1"/>
</dbReference>
<feature type="binding site" evidence="10">
    <location>
        <position position="165"/>
    </location>
    <ligand>
        <name>UDP-N-acetyl-alpha-D-glucosamine</name>
        <dbReference type="ChEBI" id="CHEBI:57705"/>
    </ligand>
</feature>
<feature type="domain" description="Glycosyltransferase family 28 N-terminal" evidence="11">
    <location>
        <begin position="4"/>
        <end position="142"/>
    </location>
</feature>
<protein>
    <recommendedName>
        <fullName evidence="10">UDP-N-acetylglucosamine--N-acetylmuramyl-(pentapeptide) pyrophosphoryl-undecaprenol N-acetylglucosamine transferase</fullName>
        <ecNumber evidence="10">2.4.1.227</ecNumber>
    </recommendedName>
    <alternativeName>
        <fullName evidence="10">Undecaprenyl-PP-MurNAc-pentapeptide-UDPGlcNAc GlcNAc transferase</fullName>
    </alternativeName>
</protein>
<feature type="domain" description="Glycosyl transferase family 28 C-terminal" evidence="12">
    <location>
        <begin position="188"/>
        <end position="337"/>
    </location>
</feature>
<evidence type="ECO:0000256" key="9">
    <source>
        <dbReference type="ARBA" id="ARBA00023316"/>
    </source>
</evidence>
<dbReference type="Pfam" id="PF03033">
    <property type="entry name" value="Glyco_transf_28"/>
    <property type="match status" value="1"/>
</dbReference>
<sequence length="355" mass="39419">MKKIMFTGGGSAGHVTVNMALIPRFLEEGWSVAYIGSESGIEKQLISTIPDVKYFAVSTGKLRRYMDIQNVKDPFKVVKGLYQAYRLIKTHKPNVIFSKGGFVSVPVVIGAWLNRVPLLIHESDLTPGLANRISIPFATGVCTTFPETGSMLKNGKCRHVGAVIREEVKQGNADLGRALCGFVRSKPVILVMGGSLGARKINQSVRQALSRITKQFQIVHLCGKNQVDPSLVLPGYKQFDYINEQLPDVLAMSDIVVSRAGSNSIFEFLSLKKPMLLIPLTKEQSRGDQILNAQSFEKSGYCDVLYEEQLTVDTLVHGIERLYDNRHAYIKRMDTSEQTNALPAVFGWINEIAKR</sequence>
<evidence type="ECO:0000256" key="5">
    <source>
        <dbReference type="ARBA" id="ARBA00022960"/>
    </source>
</evidence>
<dbReference type="PANTHER" id="PTHR21015:SF27">
    <property type="entry name" value="UDP-N-ACETYLGLUCOSAMINE--N-ACETYLMURAMYL-(PENTAPEPTIDE) PYROPHOSPHORYL-UNDECAPRENOL N-ACETYLGLUCOSAMINE TRANSFERASE"/>
    <property type="match status" value="1"/>
</dbReference>
<evidence type="ECO:0000256" key="1">
    <source>
        <dbReference type="ARBA" id="ARBA00022475"/>
    </source>
</evidence>
<dbReference type="EC" id="2.4.1.227" evidence="10"/>
<evidence type="ECO:0000256" key="4">
    <source>
        <dbReference type="ARBA" id="ARBA00022679"/>
    </source>
</evidence>
<keyword evidence="3 10" id="KW-0328">Glycosyltransferase</keyword>
<keyword evidence="9 10" id="KW-0961">Cell wall biogenesis/degradation</keyword>
<proteinExistence type="inferred from homology"/>
<feature type="binding site" evidence="10">
    <location>
        <position position="289"/>
    </location>
    <ligand>
        <name>UDP-N-acetyl-alpha-D-glucosamine</name>
        <dbReference type="ChEBI" id="CHEBI:57705"/>
    </ligand>
</feature>
<keyword evidence="4 10" id="KW-0808">Transferase</keyword>
<organism evidence="13 14">
    <name type="scientific">Paenibacillus prosopidis</name>
    <dbReference type="NCBI Taxonomy" id="630520"/>
    <lineage>
        <taxon>Bacteria</taxon>
        <taxon>Bacillati</taxon>
        <taxon>Bacillota</taxon>
        <taxon>Bacilli</taxon>
        <taxon>Bacillales</taxon>
        <taxon>Paenibacillaceae</taxon>
        <taxon>Paenibacillus</taxon>
    </lineage>
</organism>
<gene>
    <name evidence="10" type="primary">murG</name>
    <name evidence="13" type="ORF">DFP97_11936</name>
</gene>
<dbReference type="GO" id="GO:0009252">
    <property type="term" value="P:peptidoglycan biosynthetic process"/>
    <property type="evidence" value="ECO:0007669"/>
    <property type="project" value="UniProtKB-UniRule"/>
</dbReference>
<comment type="caution">
    <text evidence="13">The sequence shown here is derived from an EMBL/GenBank/DDBJ whole genome shotgun (WGS) entry which is preliminary data.</text>
</comment>
<evidence type="ECO:0000313" key="14">
    <source>
        <dbReference type="Proteomes" id="UP000252415"/>
    </source>
</evidence>
<dbReference type="InterPro" id="IPR006009">
    <property type="entry name" value="GlcNAc_MurG"/>
</dbReference>
<name>A0A368VM13_9BACL</name>
<dbReference type="RefSeq" id="WP_114383308.1">
    <property type="nucleotide sequence ID" value="NZ_QPJD01000019.1"/>
</dbReference>
<evidence type="ECO:0000256" key="8">
    <source>
        <dbReference type="ARBA" id="ARBA00023306"/>
    </source>
</evidence>
<evidence type="ECO:0000259" key="12">
    <source>
        <dbReference type="Pfam" id="PF04101"/>
    </source>
</evidence>
<dbReference type="InterPro" id="IPR004276">
    <property type="entry name" value="GlycoTrans_28_N"/>
</dbReference>
<dbReference type="GO" id="GO:0051301">
    <property type="term" value="P:cell division"/>
    <property type="evidence" value="ECO:0007669"/>
    <property type="project" value="UniProtKB-KW"/>
</dbReference>
<reference evidence="13 14" key="1">
    <citation type="submission" date="2018-07" db="EMBL/GenBank/DDBJ databases">
        <title>Genomic Encyclopedia of Type Strains, Phase III (KMG-III): the genomes of soil and plant-associated and newly described type strains.</title>
        <authorList>
            <person name="Whitman W."/>
        </authorList>
    </citation>
    <scope>NUCLEOTIDE SEQUENCE [LARGE SCALE GENOMIC DNA]</scope>
    <source>
        <strain evidence="13 14">CECT 7506</strain>
    </source>
</reference>
<dbReference type="Gene3D" id="3.40.50.2000">
    <property type="entry name" value="Glycogen Phosphorylase B"/>
    <property type="match status" value="2"/>
</dbReference>
<keyword evidence="8 10" id="KW-0131">Cell cycle</keyword>
<dbReference type="GO" id="GO:0071555">
    <property type="term" value="P:cell wall organization"/>
    <property type="evidence" value="ECO:0007669"/>
    <property type="project" value="UniProtKB-KW"/>
</dbReference>
<evidence type="ECO:0000256" key="2">
    <source>
        <dbReference type="ARBA" id="ARBA00022618"/>
    </source>
</evidence>
<comment type="pathway">
    <text evidence="10">Cell wall biogenesis; peptidoglycan biosynthesis.</text>
</comment>
<dbReference type="OrthoDB" id="9808936at2"/>
<evidence type="ECO:0000256" key="10">
    <source>
        <dbReference type="HAMAP-Rule" id="MF_00033"/>
    </source>
</evidence>
<dbReference type="GO" id="GO:0051991">
    <property type="term" value="F:UDP-N-acetyl-D-glucosamine:N-acetylmuramoyl-L-alanyl-D-glutamyl-meso-2,6-diaminopimelyl-D-alanyl-D-alanine-diphosphoundecaprenol 4-beta-N-acetylglucosaminlytransferase activity"/>
    <property type="evidence" value="ECO:0007669"/>
    <property type="project" value="RHEA"/>
</dbReference>
<dbReference type="InterPro" id="IPR007235">
    <property type="entry name" value="Glyco_trans_28_C"/>
</dbReference>
<dbReference type="GO" id="GO:0005886">
    <property type="term" value="C:plasma membrane"/>
    <property type="evidence" value="ECO:0007669"/>
    <property type="project" value="UniProtKB-SubCell"/>
</dbReference>
<dbReference type="EMBL" id="QPJD01000019">
    <property type="protein sequence ID" value="RCW42055.1"/>
    <property type="molecule type" value="Genomic_DNA"/>
</dbReference>
<feature type="binding site" evidence="10">
    <location>
        <position position="195"/>
    </location>
    <ligand>
        <name>UDP-N-acetyl-alpha-D-glucosamine</name>
        <dbReference type="ChEBI" id="CHEBI:57705"/>
    </ligand>
</feature>
<keyword evidence="6 10" id="KW-0573">Peptidoglycan synthesis</keyword>
<feature type="binding site" evidence="10">
    <location>
        <begin position="11"/>
        <end position="13"/>
    </location>
    <ligand>
        <name>UDP-N-acetyl-alpha-D-glucosamine</name>
        <dbReference type="ChEBI" id="CHEBI:57705"/>
    </ligand>
</feature>
<dbReference type="Pfam" id="PF04101">
    <property type="entry name" value="Glyco_tran_28_C"/>
    <property type="match status" value="1"/>
</dbReference>
<accession>A0A368VM13</accession>
<evidence type="ECO:0000259" key="11">
    <source>
        <dbReference type="Pfam" id="PF03033"/>
    </source>
</evidence>
<dbReference type="GO" id="GO:0005975">
    <property type="term" value="P:carbohydrate metabolic process"/>
    <property type="evidence" value="ECO:0007669"/>
    <property type="project" value="InterPro"/>
</dbReference>
<keyword evidence="14" id="KW-1185">Reference proteome</keyword>
<dbReference type="GO" id="GO:0008360">
    <property type="term" value="P:regulation of cell shape"/>
    <property type="evidence" value="ECO:0007669"/>
    <property type="project" value="UniProtKB-KW"/>
</dbReference>
<comment type="similarity">
    <text evidence="10">Belongs to the glycosyltransferase 28 family. MurG subfamily.</text>
</comment>
<keyword evidence="1 10" id="KW-1003">Cell membrane</keyword>
<keyword evidence="2 10" id="KW-0132">Cell division</keyword>
<evidence type="ECO:0000256" key="6">
    <source>
        <dbReference type="ARBA" id="ARBA00022984"/>
    </source>
</evidence>
<dbReference type="AlphaFoldDB" id="A0A368VM13"/>
<dbReference type="SUPFAM" id="SSF53756">
    <property type="entry name" value="UDP-Glycosyltransferase/glycogen phosphorylase"/>
    <property type="match status" value="1"/>
</dbReference>
<dbReference type="Proteomes" id="UP000252415">
    <property type="component" value="Unassembled WGS sequence"/>
</dbReference>
<comment type="catalytic activity">
    <reaction evidence="10">
        <text>di-trans,octa-cis-undecaprenyl diphospho-N-acetyl-alpha-D-muramoyl-L-alanyl-D-glutamyl-meso-2,6-diaminopimeloyl-D-alanyl-D-alanine + UDP-N-acetyl-alpha-D-glucosamine = di-trans,octa-cis-undecaprenyl diphospho-[N-acetyl-alpha-D-glucosaminyl-(1-&gt;4)]-N-acetyl-alpha-D-muramoyl-L-alanyl-D-glutamyl-meso-2,6-diaminopimeloyl-D-alanyl-D-alanine + UDP + H(+)</text>
        <dbReference type="Rhea" id="RHEA:31227"/>
        <dbReference type="ChEBI" id="CHEBI:15378"/>
        <dbReference type="ChEBI" id="CHEBI:57705"/>
        <dbReference type="ChEBI" id="CHEBI:58223"/>
        <dbReference type="ChEBI" id="CHEBI:61387"/>
        <dbReference type="ChEBI" id="CHEBI:61388"/>
        <dbReference type="EC" id="2.4.1.227"/>
    </reaction>
</comment>
<comment type="subcellular location">
    <subcellularLocation>
        <location evidence="10">Cell membrane</location>
        <topology evidence="10">Peripheral membrane protein</topology>
        <orientation evidence="10">Cytoplasmic side</orientation>
    </subcellularLocation>
</comment>